<dbReference type="AlphaFoldDB" id="A0AB35MHA8"/>
<feature type="chain" id="PRO_5044321749" evidence="1">
    <location>
        <begin position="31"/>
        <end position="203"/>
    </location>
</feature>
<gene>
    <name evidence="2" type="ORF">QQ002_06545</name>
</gene>
<name>A0AB35MHA8_9MICO</name>
<keyword evidence="1" id="KW-0732">Signal</keyword>
<feature type="signal peptide" evidence="1">
    <location>
        <begin position="1"/>
        <end position="30"/>
    </location>
</feature>
<dbReference type="Proteomes" id="UP001172756">
    <property type="component" value="Unassembled WGS sequence"/>
</dbReference>
<organism evidence="2 3">
    <name type="scientific">Demequina lignilytica</name>
    <dbReference type="NCBI Taxonomy" id="3051663"/>
    <lineage>
        <taxon>Bacteria</taxon>
        <taxon>Bacillati</taxon>
        <taxon>Actinomycetota</taxon>
        <taxon>Actinomycetes</taxon>
        <taxon>Micrococcales</taxon>
        <taxon>Demequinaceae</taxon>
        <taxon>Demequina</taxon>
    </lineage>
</organism>
<accession>A0AB35MHA8</accession>
<evidence type="ECO:0000256" key="1">
    <source>
        <dbReference type="SAM" id="SignalP"/>
    </source>
</evidence>
<reference evidence="2 3" key="1">
    <citation type="submission" date="2023-06" db="EMBL/GenBank/DDBJ databases">
        <title>SYSU T0a273.</title>
        <authorList>
            <person name="Gao L."/>
            <person name="Fang B.-Z."/>
            <person name="Li W.-J."/>
        </authorList>
    </citation>
    <scope>NUCLEOTIDE SEQUENCE [LARGE SCALE GENOMIC DNA]</scope>
    <source>
        <strain evidence="2 3">SYSU T0a273</strain>
    </source>
</reference>
<dbReference type="RefSeq" id="WP_301160111.1">
    <property type="nucleotide sequence ID" value="NZ_JAUHQB010000003.1"/>
</dbReference>
<proteinExistence type="predicted"/>
<sequence>MRRFSVSVRAAVLAAFMGLLAAAIAPPAAASPAQPGMCQGVRHADVTVIAHANGAPSEVPKFILNLWTDADAQVFGTLVLGKGAGRLEVTDWCRLWYHEPGMTGQGGDHEDEGLAEEGATIVHAVGVTSLRDGTQVMVRVDVRGGEDGDVFRVRYRPWPVGHDESATEHDVTGDEHEDEPWVRVPIEGWYPLTQLRVSGATAA</sequence>
<evidence type="ECO:0000313" key="3">
    <source>
        <dbReference type="Proteomes" id="UP001172756"/>
    </source>
</evidence>
<evidence type="ECO:0000313" key="2">
    <source>
        <dbReference type="EMBL" id="MDN4483194.1"/>
    </source>
</evidence>
<protein>
    <submittedName>
        <fullName evidence="2">Uncharacterized protein</fullName>
    </submittedName>
</protein>
<dbReference type="EMBL" id="JAUHQB010000003">
    <property type="protein sequence ID" value="MDN4483194.1"/>
    <property type="molecule type" value="Genomic_DNA"/>
</dbReference>
<comment type="caution">
    <text evidence="2">The sequence shown here is derived from an EMBL/GenBank/DDBJ whole genome shotgun (WGS) entry which is preliminary data.</text>
</comment>